<dbReference type="EMBL" id="ACBW01000005">
    <property type="protein sequence ID" value="EEF74580.1"/>
    <property type="molecule type" value="Genomic_DNA"/>
</dbReference>
<comment type="caution">
    <text evidence="1">The sequence shown here is derived from an EMBL/GenBank/DDBJ whole genome shotgun (WGS) entry which is preliminary data.</text>
</comment>
<organism evidence="1 2">
    <name type="scientific">Phocaeicola coprophilus DSM 18228 = JCM 13818</name>
    <dbReference type="NCBI Taxonomy" id="547042"/>
    <lineage>
        <taxon>Bacteria</taxon>
        <taxon>Pseudomonadati</taxon>
        <taxon>Bacteroidota</taxon>
        <taxon>Bacteroidia</taxon>
        <taxon>Bacteroidales</taxon>
        <taxon>Bacteroidaceae</taxon>
        <taxon>Phocaeicola</taxon>
    </lineage>
</organism>
<dbReference type="Proteomes" id="UP000014073">
    <property type="component" value="Unassembled WGS sequence"/>
</dbReference>
<proteinExistence type="predicted"/>
<keyword evidence="2" id="KW-1185">Reference proteome</keyword>
<dbReference type="HOGENOM" id="CLU_3195991_0_0_10"/>
<reference evidence="1 2" key="1">
    <citation type="submission" date="2008-12" db="EMBL/GenBank/DDBJ databases">
        <authorList>
            <person name="Fulton L."/>
            <person name="Clifton S."/>
            <person name="Fulton B."/>
            <person name="Xu J."/>
            <person name="Minx P."/>
            <person name="Pepin K.H."/>
            <person name="Johnson M."/>
            <person name="Bhonagiri V."/>
            <person name="Nash W.E."/>
            <person name="Mardis E.R."/>
            <person name="Wilson R.K."/>
        </authorList>
    </citation>
    <scope>NUCLEOTIDE SEQUENCE [LARGE SCALE GENOMIC DNA]</scope>
    <source>
        <strain evidence="1 2">DSM 18228</strain>
    </source>
</reference>
<evidence type="ECO:0000313" key="2">
    <source>
        <dbReference type="Proteomes" id="UP000014073"/>
    </source>
</evidence>
<evidence type="ECO:0000313" key="1">
    <source>
        <dbReference type="EMBL" id="EEF74580.1"/>
    </source>
</evidence>
<dbReference type="AlphaFoldDB" id="S0F4D4"/>
<accession>S0F4D4</accession>
<sequence length="45" mass="5214">MYALQPQPRLNCDLFSVHTNEHSLFSCFKRNDWMATSPITTSLIV</sequence>
<gene>
    <name evidence="1" type="ORF">BACCOPRO_00039</name>
</gene>
<name>S0F4D4_9BACT</name>
<protein>
    <submittedName>
        <fullName evidence="1">Uncharacterized protein</fullName>
    </submittedName>
</protein>
<dbReference type="STRING" id="547042.BACCOPRO_00039"/>